<keyword evidence="2" id="KW-1185">Reference proteome</keyword>
<comment type="caution">
    <text evidence="1">The sequence shown here is derived from an EMBL/GenBank/DDBJ whole genome shotgun (WGS) entry which is preliminary data.</text>
</comment>
<dbReference type="CDD" id="cd13121">
    <property type="entry name" value="BF2867_like_C"/>
    <property type="match status" value="1"/>
</dbReference>
<dbReference type="Pfam" id="PF13149">
    <property type="entry name" value="Mfa_like_1"/>
    <property type="match status" value="1"/>
</dbReference>
<organism evidence="1 2">
    <name type="scientific">Parabacteroides chinchillae</name>
    <dbReference type="NCBI Taxonomy" id="871327"/>
    <lineage>
        <taxon>Bacteria</taxon>
        <taxon>Pseudomonadati</taxon>
        <taxon>Bacteroidota</taxon>
        <taxon>Bacteroidia</taxon>
        <taxon>Bacteroidales</taxon>
        <taxon>Tannerellaceae</taxon>
        <taxon>Parabacteroides</taxon>
    </lineage>
</organism>
<evidence type="ECO:0000313" key="1">
    <source>
        <dbReference type="EMBL" id="SEF43764.1"/>
    </source>
</evidence>
<dbReference type="AlphaFoldDB" id="A0A8G2BTR4"/>
<sequence length="303" mass="33682">MKFVLCFYRLLALIVLFIYTGTGCSSEKDDFSGRREIVLQSQLGYAGSDNYENIIDDSVFFAKGVESKNYTEVWSAAMQSVGRVVFAEPRYYPEDNSQVYLCGFIPSAELSDNNQVSYILDGQQDIMLSEEQAGSMNDMFWQDEKRFDFIHLLTQLRFQIRCDAEGALRNLSLKSIIVEGTQAEATLSLTDKSLQFTGPKKDIIGYDYTDGDVVLLGTDNVSVPGVVMIQPNVPVYISVILQTSVGNETRFEHLPVVFEEEGGMSLAGTSYLLSINVHTKGVIELSSIVANWIRGSNGMGVIE</sequence>
<dbReference type="RefSeq" id="WP_103982153.1">
    <property type="nucleotide sequence ID" value="NZ_FNVS01000001.1"/>
</dbReference>
<gene>
    <name evidence="1" type="ORF">SAMN05444001_101191</name>
</gene>
<reference evidence="1 2" key="1">
    <citation type="submission" date="2016-10" db="EMBL/GenBank/DDBJ databases">
        <authorList>
            <person name="Varghese N."/>
            <person name="Submissions S."/>
        </authorList>
    </citation>
    <scope>NUCLEOTIDE SEQUENCE [LARGE SCALE GENOMIC DNA]</scope>
    <source>
        <strain evidence="1 2">DSM 29073</strain>
    </source>
</reference>
<dbReference type="Proteomes" id="UP000236725">
    <property type="component" value="Unassembled WGS sequence"/>
</dbReference>
<dbReference type="PROSITE" id="PS51257">
    <property type="entry name" value="PROKAR_LIPOPROTEIN"/>
    <property type="match status" value="1"/>
</dbReference>
<proteinExistence type="predicted"/>
<protein>
    <submittedName>
        <fullName evidence="1">Fimbrillin-like</fullName>
    </submittedName>
</protein>
<dbReference type="EMBL" id="FNVS01000001">
    <property type="protein sequence ID" value="SEF43764.1"/>
    <property type="molecule type" value="Genomic_DNA"/>
</dbReference>
<evidence type="ECO:0000313" key="2">
    <source>
        <dbReference type="Proteomes" id="UP000236725"/>
    </source>
</evidence>
<dbReference type="InterPro" id="IPR025049">
    <property type="entry name" value="Mfa-like_1"/>
</dbReference>
<accession>A0A8G2BTR4</accession>
<name>A0A8G2BTR4_9BACT</name>